<feature type="transmembrane region" description="Helical" evidence="7">
    <location>
        <begin position="119"/>
        <end position="143"/>
    </location>
</feature>
<dbReference type="InterPro" id="IPR035906">
    <property type="entry name" value="MetI-like_sf"/>
</dbReference>
<feature type="compositionally biased region" description="Polar residues" evidence="8">
    <location>
        <begin position="7"/>
        <end position="22"/>
    </location>
</feature>
<keyword evidence="3" id="KW-1003">Cell membrane</keyword>
<feature type="region of interest" description="Disordered" evidence="8">
    <location>
        <begin position="1"/>
        <end position="24"/>
    </location>
</feature>
<evidence type="ECO:0000313" key="11">
    <source>
        <dbReference type="Proteomes" id="UP000264006"/>
    </source>
</evidence>
<feature type="transmembrane region" description="Helical" evidence="7">
    <location>
        <begin position="191"/>
        <end position="217"/>
    </location>
</feature>
<protein>
    <submittedName>
        <fullName evidence="10">ABC-type nitrate/sulfonate/bicarbonate transport system, permease component</fullName>
    </submittedName>
</protein>
<dbReference type="GO" id="GO:0005886">
    <property type="term" value="C:plasma membrane"/>
    <property type="evidence" value="ECO:0007669"/>
    <property type="project" value="UniProtKB-SubCell"/>
</dbReference>
<sequence length="273" mass="28959">MTDIIDRTSTSTALKKSGSTATGGRKRRRVPLALISVIGGFLLWEAALAVFEVSEFALVPPSKIVGEFVVVIRDGLIWEHLRVSVLAFVLGFGVSAVLAIPLGLFAGTSRPFGEIASPWIAGLYATPMIALAPLLIISLGFGIEAKMAVVAFACFFPMVINTISGVKAVESSLLDVSTAFGATRAETFRKILLPGSVPFIMAGLQLAVGRGVVGLVVADLFGSRAGLGLFLLNSAQAFNIARVFVAALTLSMLGVLFTALLRFMESRMLRWRP</sequence>
<dbReference type="EMBL" id="CP031165">
    <property type="protein sequence ID" value="AXV06682.1"/>
    <property type="molecule type" value="Genomic_DNA"/>
</dbReference>
<dbReference type="PANTHER" id="PTHR30151">
    <property type="entry name" value="ALKANE SULFONATE ABC TRANSPORTER-RELATED, MEMBRANE SUBUNIT"/>
    <property type="match status" value="1"/>
</dbReference>
<dbReference type="CDD" id="cd06261">
    <property type="entry name" value="TM_PBP2"/>
    <property type="match status" value="1"/>
</dbReference>
<feature type="domain" description="ABC transmembrane type-1" evidence="9">
    <location>
        <begin position="81"/>
        <end position="261"/>
    </location>
</feature>
<dbReference type="PANTHER" id="PTHR30151:SF20">
    <property type="entry name" value="ABC TRANSPORTER PERMEASE PROTEIN HI_0355-RELATED"/>
    <property type="match status" value="1"/>
</dbReference>
<dbReference type="InterPro" id="IPR000515">
    <property type="entry name" value="MetI-like"/>
</dbReference>
<dbReference type="AlphaFoldDB" id="A0A346XWT5"/>
<evidence type="ECO:0000256" key="1">
    <source>
        <dbReference type="ARBA" id="ARBA00004651"/>
    </source>
</evidence>
<dbReference type="GO" id="GO:0055085">
    <property type="term" value="P:transmembrane transport"/>
    <property type="evidence" value="ECO:0007669"/>
    <property type="project" value="InterPro"/>
</dbReference>
<keyword evidence="5 7" id="KW-1133">Transmembrane helix</keyword>
<name>A0A346XWT5_9ACTN</name>
<feature type="transmembrane region" description="Helical" evidence="7">
    <location>
        <begin position="32"/>
        <end position="51"/>
    </location>
</feature>
<accession>A0A346XWT5</accession>
<keyword evidence="11" id="KW-1185">Reference proteome</keyword>
<dbReference type="KEGG" id="euz:DVS28_a1997"/>
<comment type="subcellular location">
    <subcellularLocation>
        <location evidence="1 7">Cell membrane</location>
        <topology evidence="1 7">Multi-pass membrane protein</topology>
    </subcellularLocation>
</comment>
<evidence type="ECO:0000256" key="8">
    <source>
        <dbReference type="SAM" id="MobiDB-lite"/>
    </source>
</evidence>
<organism evidence="10 11">
    <name type="scientific">Euzebya pacifica</name>
    <dbReference type="NCBI Taxonomy" id="1608957"/>
    <lineage>
        <taxon>Bacteria</taxon>
        <taxon>Bacillati</taxon>
        <taxon>Actinomycetota</taxon>
        <taxon>Nitriliruptoria</taxon>
        <taxon>Euzebyales</taxon>
    </lineage>
</organism>
<keyword evidence="4 7" id="KW-0812">Transmembrane</keyword>
<dbReference type="Gene3D" id="1.10.3720.10">
    <property type="entry name" value="MetI-like"/>
    <property type="match status" value="1"/>
</dbReference>
<dbReference type="Pfam" id="PF00528">
    <property type="entry name" value="BPD_transp_1"/>
    <property type="match status" value="1"/>
</dbReference>
<evidence type="ECO:0000256" key="3">
    <source>
        <dbReference type="ARBA" id="ARBA00022475"/>
    </source>
</evidence>
<keyword evidence="6 7" id="KW-0472">Membrane</keyword>
<dbReference type="PROSITE" id="PS50928">
    <property type="entry name" value="ABC_TM1"/>
    <property type="match status" value="1"/>
</dbReference>
<evidence type="ECO:0000256" key="4">
    <source>
        <dbReference type="ARBA" id="ARBA00022692"/>
    </source>
</evidence>
<evidence type="ECO:0000256" key="5">
    <source>
        <dbReference type="ARBA" id="ARBA00022989"/>
    </source>
</evidence>
<gene>
    <name evidence="10" type="ORF">DVS28_a1997</name>
</gene>
<dbReference type="Proteomes" id="UP000264006">
    <property type="component" value="Chromosome"/>
</dbReference>
<evidence type="ECO:0000313" key="10">
    <source>
        <dbReference type="EMBL" id="AXV06682.1"/>
    </source>
</evidence>
<feature type="transmembrane region" description="Helical" evidence="7">
    <location>
        <begin position="237"/>
        <end position="263"/>
    </location>
</feature>
<feature type="transmembrane region" description="Helical" evidence="7">
    <location>
        <begin position="85"/>
        <end position="107"/>
    </location>
</feature>
<dbReference type="SUPFAM" id="SSF161098">
    <property type="entry name" value="MetI-like"/>
    <property type="match status" value="1"/>
</dbReference>
<keyword evidence="2 7" id="KW-0813">Transport</keyword>
<evidence type="ECO:0000256" key="6">
    <source>
        <dbReference type="ARBA" id="ARBA00023136"/>
    </source>
</evidence>
<comment type="similarity">
    <text evidence="7">Belongs to the binding-protein-dependent transport system permease family.</text>
</comment>
<evidence type="ECO:0000259" key="9">
    <source>
        <dbReference type="PROSITE" id="PS50928"/>
    </source>
</evidence>
<feature type="transmembrane region" description="Helical" evidence="7">
    <location>
        <begin position="149"/>
        <end position="170"/>
    </location>
</feature>
<evidence type="ECO:0000256" key="7">
    <source>
        <dbReference type="RuleBase" id="RU363032"/>
    </source>
</evidence>
<proteinExistence type="inferred from homology"/>
<reference evidence="10 11" key="1">
    <citation type="submission" date="2018-09" db="EMBL/GenBank/DDBJ databases">
        <title>Complete genome sequence of Euzebya sp. DY32-46 isolated from seawater of Pacific Ocean.</title>
        <authorList>
            <person name="Xu L."/>
            <person name="Wu Y.-H."/>
            <person name="Xu X.-W."/>
        </authorList>
    </citation>
    <scope>NUCLEOTIDE SEQUENCE [LARGE SCALE GENOMIC DNA]</scope>
    <source>
        <strain evidence="10 11">DY32-46</strain>
    </source>
</reference>
<evidence type="ECO:0000256" key="2">
    <source>
        <dbReference type="ARBA" id="ARBA00022448"/>
    </source>
</evidence>